<evidence type="ECO:0000256" key="10">
    <source>
        <dbReference type="ARBA" id="ARBA00022989"/>
    </source>
</evidence>
<dbReference type="OrthoDB" id="9808289at2"/>
<dbReference type="InterPro" id="IPR003824">
    <property type="entry name" value="UppP"/>
</dbReference>
<keyword evidence="7 17" id="KW-0378">Hydrolase</keyword>
<dbReference type="HAMAP" id="MF_01006">
    <property type="entry name" value="Undec_diphosphatase"/>
    <property type="match status" value="1"/>
</dbReference>
<sequence length="276" mass="31271">MLDTLKVILLGIVEGITEWLPISSTGHMILLEEFITLNVRREFWDIFLVVIQVGAILAVVWLNFNQLNPFAPSKSKAEKEETWMTWFKVFVGCLPAVIAGLLLDSWMEAHLMTWSVVAITLIVYGIWFIWIENRNQNKQVKIDTMTDLSYMDAFKIGLFQVLSLVPGTSRSGSTILGATIVGTSRPLAANFSFFMSIPIMFGASALKLIKAFLNGFVFTGTEIWLLLVGMVVAFIISVLTIKLFLKYIKRNDFKVFGWYRIALGIIVFLYFLLFNA</sequence>
<dbReference type="Proteomes" id="UP000235701">
    <property type="component" value="Unassembled WGS sequence"/>
</dbReference>
<evidence type="ECO:0000256" key="2">
    <source>
        <dbReference type="ARBA" id="ARBA00010621"/>
    </source>
</evidence>
<dbReference type="GO" id="GO:0005886">
    <property type="term" value="C:plasma membrane"/>
    <property type="evidence" value="ECO:0007669"/>
    <property type="project" value="UniProtKB-SubCell"/>
</dbReference>
<dbReference type="Pfam" id="PF02673">
    <property type="entry name" value="BacA"/>
    <property type="match status" value="1"/>
</dbReference>
<evidence type="ECO:0000256" key="17">
    <source>
        <dbReference type="HAMAP-Rule" id="MF_01006"/>
    </source>
</evidence>
<evidence type="ECO:0000256" key="14">
    <source>
        <dbReference type="ARBA" id="ARBA00032707"/>
    </source>
</evidence>
<evidence type="ECO:0000256" key="13">
    <source>
        <dbReference type="ARBA" id="ARBA00023316"/>
    </source>
</evidence>
<evidence type="ECO:0000256" key="15">
    <source>
        <dbReference type="ARBA" id="ARBA00032932"/>
    </source>
</evidence>
<evidence type="ECO:0000256" key="12">
    <source>
        <dbReference type="ARBA" id="ARBA00023251"/>
    </source>
</evidence>
<evidence type="ECO:0000256" key="3">
    <source>
        <dbReference type="ARBA" id="ARBA00012374"/>
    </source>
</evidence>
<dbReference type="EC" id="3.6.1.27" evidence="3 17"/>
<keyword evidence="11 17" id="KW-0472">Membrane</keyword>
<gene>
    <name evidence="17" type="primary">uppP</name>
    <name evidence="18" type="ORF">CJ191_06040</name>
</gene>
<accession>A0A2N6UD95</accession>
<dbReference type="GO" id="GO:0050380">
    <property type="term" value="F:undecaprenyl-diphosphatase activity"/>
    <property type="evidence" value="ECO:0007669"/>
    <property type="project" value="UniProtKB-UniRule"/>
</dbReference>
<dbReference type="RefSeq" id="WP_102199287.1">
    <property type="nucleotide sequence ID" value="NZ_PNHQ01000013.1"/>
</dbReference>
<evidence type="ECO:0000256" key="5">
    <source>
        <dbReference type="ARBA" id="ARBA00022475"/>
    </source>
</evidence>
<dbReference type="PANTHER" id="PTHR30622">
    <property type="entry name" value="UNDECAPRENYL-DIPHOSPHATASE"/>
    <property type="match status" value="1"/>
</dbReference>
<dbReference type="GO" id="GO:0046677">
    <property type="term" value="P:response to antibiotic"/>
    <property type="evidence" value="ECO:0007669"/>
    <property type="project" value="UniProtKB-UniRule"/>
</dbReference>
<evidence type="ECO:0000256" key="1">
    <source>
        <dbReference type="ARBA" id="ARBA00004651"/>
    </source>
</evidence>
<evidence type="ECO:0000313" key="19">
    <source>
        <dbReference type="Proteomes" id="UP000235701"/>
    </source>
</evidence>
<comment type="subcellular location">
    <subcellularLocation>
        <location evidence="1 17">Cell membrane</location>
        <topology evidence="1 17">Multi-pass membrane protein</topology>
    </subcellularLocation>
</comment>
<dbReference type="EMBL" id="PNHQ01000013">
    <property type="protein sequence ID" value="PMC79515.1"/>
    <property type="molecule type" value="Genomic_DNA"/>
</dbReference>
<proteinExistence type="inferred from homology"/>
<feature type="transmembrane region" description="Helical" evidence="17">
    <location>
        <begin position="257"/>
        <end position="274"/>
    </location>
</feature>
<keyword evidence="6 17" id="KW-0812">Transmembrane</keyword>
<comment type="function">
    <text evidence="17">Catalyzes the dephosphorylation of undecaprenyl diphosphate (UPP). Confers resistance to bacitracin.</text>
</comment>
<dbReference type="PANTHER" id="PTHR30622:SF3">
    <property type="entry name" value="UNDECAPRENYL-DIPHOSPHATASE"/>
    <property type="match status" value="1"/>
</dbReference>
<evidence type="ECO:0000256" key="6">
    <source>
        <dbReference type="ARBA" id="ARBA00022692"/>
    </source>
</evidence>
<keyword evidence="8 17" id="KW-0133">Cell shape</keyword>
<evidence type="ECO:0000256" key="9">
    <source>
        <dbReference type="ARBA" id="ARBA00022984"/>
    </source>
</evidence>
<reference evidence="18 19" key="1">
    <citation type="submission" date="2017-09" db="EMBL/GenBank/DDBJ databases">
        <title>Bacterial strain isolated from the female urinary microbiota.</title>
        <authorList>
            <person name="Thomas-White K."/>
            <person name="Kumar N."/>
            <person name="Forster S."/>
            <person name="Putonti C."/>
            <person name="Lawley T."/>
            <person name="Wolfe A.J."/>
        </authorList>
    </citation>
    <scope>NUCLEOTIDE SEQUENCE [LARGE SCALE GENOMIC DNA]</scope>
    <source>
        <strain evidence="18 19">UMB0240</strain>
    </source>
</reference>
<dbReference type="AlphaFoldDB" id="A0A2N6UD95"/>
<keyword evidence="12 17" id="KW-0046">Antibiotic resistance</keyword>
<feature type="transmembrane region" description="Helical" evidence="17">
    <location>
        <begin position="109"/>
        <end position="131"/>
    </location>
</feature>
<dbReference type="NCBIfam" id="TIGR00753">
    <property type="entry name" value="undec_PP_bacA"/>
    <property type="match status" value="1"/>
</dbReference>
<protein>
    <recommendedName>
        <fullName evidence="4 17">Undecaprenyl-diphosphatase</fullName>
        <ecNumber evidence="3 17">3.6.1.27</ecNumber>
    </recommendedName>
    <alternativeName>
        <fullName evidence="15 17">Bacitracin resistance protein</fullName>
    </alternativeName>
    <alternativeName>
        <fullName evidence="14 17">Undecaprenyl pyrophosphate phosphatase</fullName>
    </alternativeName>
</protein>
<dbReference type="NCBIfam" id="NF001390">
    <property type="entry name" value="PRK00281.1-4"/>
    <property type="match status" value="1"/>
</dbReference>
<keyword evidence="9 17" id="KW-0573">Peptidoglycan synthesis</keyword>
<evidence type="ECO:0000256" key="8">
    <source>
        <dbReference type="ARBA" id="ARBA00022960"/>
    </source>
</evidence>
<dbReference type="NCBIfam" id="NF001391">
    <property type="entry name" value="PRK00281.1-5"/>
    <property type="match status" value="1"/>
</dbReference>
<comment type="catalytic activity">
    <reaction evidence="16 17">
        <text>di-trans,octa-cis-undecaprenyl diphosphate + H2O = di-trans,octa-cis-undecaprenyl phosphate + phosphate + H(+)</text>
        <dbReference type="Rhea" id="RHEA:28094"/>
        <dbReference type="ChEBI" id="CHEBI:15377"/>
        <dbReference type="ChEBI" id="CHEBI:15378"/>
        <dbReference type="ChEBI" id="CHEBI:43474"/>
        <dbReference type="ChEBI" id="CHEBI:58405"/>
        <dbReference type="ChEBI" id="CHEBI:60392"/>
        <dbReference type="EC" id="3.6.1.27"/>
    </reaction>
</comment>
<feature type="transmembrane region" description="Helical" evidence="17">
    <location>
        <begin position="85"/>
        <end position="103"/>
    </location>
</feature>
<comment type="caution">
    <text evidence="18">The sequence shown here is derived from an EMBL/GenBank/DDBJ whole genome shotgun (WGS) entry which is preliminary data.</text>
</comment>
<dbReference type="GO" id="GO:0008360">
    <property type="term" value="P:regulation of cell shape"/>
    <property type="evidence" value="ECO:0007669"/>
    <property type="project" value="UniProtKB-KW"/>
</dbReference>
<feature type="transmembrane region" description="Helical" evidence="17">
    <location>
        <begin position="7"/>
        <end position="31"/>
    </location>
</feature>
<name>A0A2N6UD95_9LACT</name>
<keyword evidence="13 17" id="KW-0961">Cell wall biogenesis/degradation</keyword>
<keyword evidence="10 17" id="KW-1133">Transmembrane helix</keyword>
<organism evidence="18 19">
    <name type="scientific">Aerococcus viridans</name>
    <dbReference type="NCBI Taxonomy" id="1377"/>
    <lineage>
        <taxon>Bacteria</taxon>
        <taxon>Bacillati</taxon>
        <taxon>Bacillota</taxon>
        <taxon>Bacilli</taxon>
        <taxon>Lactobacillales</taxon>
        <taxon>Aerococcaceae</taxon>
        <taxon>Aerococcus</taxon>
    </lineage>
</organism>
<feature type="transmembrane region" description="Helical" evidence="17">
    <location>
        <begin position="223"/>
        <end position="245"/>
    </location>
</feature>
<feature type="transmembrane region" description="Helical" evidence="17">
    <location>
        <begin position="43"/>
        <end position="64"/>
    </location>
</feature>
<feature type="transmembrane region" description="Helical" evidence="17">
    <location>
        <begin position="193"/>
        <end position="217"/>
    </location>
</feature>
<evidence type="ECO:0000256" key="7">
    <source>
        <dbReference type="ARBA" id="ARBA00022801"/>
    </source>
</evidence>
<evidence type="ECO:0000256" key="16">
    <source>
        <dbReference type="ARBA" id="ARBA00047594"/>
    </source>
</evidence>
<comment type="similarity">
    <text evidence="2 17">Belongs to the UppP family.</text>
</comment>
<evidence type="ECO:0000256" key="4">
    <source>
        <dbReference type="ARBA" id="ARBA00021581"/>
    </source>
</evidence>
<dbReference type="GO" id="GO:0071555">
    <property type="term" value="P:cell wall organization"/>
    <property type="evidence" value="ECO:0007669"/>
    <property type="project" value="UniProtKB-KW"/>
</dbReference>
<keyword evidence="19" id="KW-1185">Reference proteome</keyword>
<evidence type="ECO:0000256" key="11">
    <source>
        <dbReference type="ARBA" id="ARBA00023136"/>
    </source>
</evidence>
<evidence type="ECO:0000313" key="18">
    <source>
        <dbReference type="EMBL" id="PMC79515.1"/>
    </source>
</evidence>
<comment type="miscellaneous">
    <text evidence="17">Bacitracin is thought to be involved in the inhibition of peptidoglycan synthesis by sequestering undecaprenyl diphosphate, thereby reducing the pool of lipid carrier available.</text>
</comment>
<dbReference type="GO" id="GO:0009252">
    <property type="term" value="P:peptidoglycan biosynthetic process"/>
    <property type="evidence" value="ECO:0007669"/>
    <property type="project" value="UniProtKB-KW"/>
</dbReference>
<keyword evidence="5 17" id="KW-1003">Cell membrane</keyword>